<protein>
    <recommendedName>
        <fullName evidence="4">Leucine-rich repeat protein soc-2 homolog</fullName>
    </recommendedName>
    <alternativeName>
        <fullName evidence="8">Protein soc-2 homolog</fullName>
    </alternativeName>
    <alternativeName>
        <fullName evidence="6 7">protein Sur-8 homolog</fullName>
    </alternativeName>
</protein>
<dbReference type="Gene3D" id="3.80.10.10">
    <property type="entry name" value="Ribonuclease Inhibitor"/>
    <property type="match status" value="3"/>
</dbReference>
<accession>A0ABM1RV10</accession>
<dbReference type="SMART" id="SM00364">
    <property type="entry name" value="LRR_BAC"/>
    <property type="match status" value="10"/>
</dbReference>
<feature type="non-terminal residue" evidence="11">
    <location>
        <position position="570"/>
    </location>
</feature>
<comment type="similarity">
    <text evidence="3">Belongs to the SHOC2 family.</text>
</comment>
<reference evidence="11" key="1">
    <citation type="submission" date="2025-08" db="UniProtKB">
        <authorList>
            <consortium name="RefSeq"/>
        </authorList>
    </citation>
    <scope>IDENTIFICATION</scope>
    <source>
        <tissue evidence="11">Muscle</tissue>
    </source>
</reference>
<comment type="function">
    <text evidence="5">Acts as a Ras effector and participates in MAPK pathway activation. Probably acts as a regulatory subunit of protein phosphatase that specifically dephosphorylates Raf kinase and stimulate Raf activity at specialized signaling complexes upon Ras activation.</text>
</comment>
<evidence type="ECO:0000313" key="11">
    <source>
        <dbReference type="RefSeq" id="XP_022235215.1"/>
    </source>
</evidence>
<evidence type="ECO:0000259" key="9">
    <source>
        <dbReference type="Pfam" id="PF23598"/>
    </source>
</evidence>
<dbReference type="GeneID" id="106475395"/>
<dbReference type="InterPro" id="IPR001611">
    <property type="entry name" value="Leu-rich_rpt"/>
</dbReference>
<dbReference type="SMART" id="SM00369">
    <property type="entry name" value="LRR_TYP"/>
    <property type="match status" value="14"/>
</dbReference>
<evidence type="ECO:0000256" key="7">
    <source>
        <dbReference type="ARBA" id="ARBA00029998"/>
    </source>
</evidence>
<name>A0ABM1RV10_LIMPO</name>
<evidence type="ECO:0000313" key="10">
    <source>
        <dbReference type="Proteomes" id="UP000694941"/>
    </source>
</evidence>
<dbReference type="InterPro" id="IPR055414">
    <property type="entry name" value="LRR_R13L4/SHOC2-like"/>
</dbReference>
<evidence type="ECO:0000256" key="8">
    <source>
        <dbReference type="ARBA" id="ARBA00032455"/>
    </source>
</evidence>
<feature type="domain" description="Disease resistance R13L4/SHOC-2-like LRR" evidence="9">
    <location>
        <begin position="334"/>
        <end position="416"/>
    </location>
</feature>
<gene>
    <name evidence="11" type="primary">LOC106475395</name>
</gene>
<dbReference type="InterPro" id="IPR032675">
    <property type="entry name" value="LRR_dom_sf"/>
</dbReference>
<evidence type="ECO:0000256" key="4">
    <source>
        <dbReference type="ARBA" id="ARBA00023904"/>
    </source>
</evidence>
<dbReference type="PANTHER" id="PTHR45752:SF187">
    <property type="entry name" value="LEUCINE-RICH REPEAT AND IQ DOMAIN-CONTAINING PROTEIN 4"/>
    <property type="match status" value="1"/>
</dbReference>
<dbReference type="Pfam" id="PF00560">
    <property type="entry name" value="LRR_1"/>
    <property type="match status" value="2"/>
</dbReference>
<evidence type="ECO:0000256" key="5">
    <source>
        <dbReference type="ARBA" id="ARBA00025612"/>
    </source>
</evidence>
<dbReference type="InterPro" id="IPR050715">
    <property type="entry name" value="LRR-SigEffector_domain"/>
</dbReference>
<evidence type="ECO:0000256" key="3">
    <source>
        <dbReference type="ARBA" id="ARBA00023786"/>
    </source>
</evidence>
<sequence>MNLNTLLKDYEQNHLRDSSHVSNNCTLTLTSFDIKELPGVVLGFSCLVNLSLDHNELHSLPLDMCDRLMNLHRMSLNDNRVASLPRNLGNLKNLVELLARKNYLQELPISICQLVRLEKLNLSCNEIMCIPDNFNCLQNLRELYLDENNLQSLPDSFGHLRNLEVLEASKNVITELPETFGYLVKLRTLKLNDNNISELPNSFSYLPSLEDLDLSYNHLTTLPETLASAELIVKLVLDYNHICSLPVWFNCMTNVEELSTKGNNINGDPFLDDFSIKCSKLKHFDFSGNNIETLPSTFGFIKKVEFIDMGSHLFQLQQNRNLKNGNLLKSLPSGFGNLHHLTELHLDENHLECLPETFGNLKNLELLDLSNNILTHLPDSFCHLESLRICMLSINYLKFIPVNFGLLQCLEDLRLDNNQLLELPESFNNLQALKSLDLYNNKLIAFPLSLLNLTSLNKLDLEKNNFGLSVNELPNTSFKAPSDLTAPLLKHNWKADGIEFEAEERRMNGEVHESPYSLRRLESALAVGASLWYSNGQKRSRIKATSQAVNSRKVSFEEFTDRNENDEISS</sequence>
<dbReference type="SUPFAM" id="SSF52058">
    <property type="entry name" value="L domain-like"/>
    <property type="match status" value="2"/>
</dbReference>
<keyword evidence="1" id="KW-0433">Leucine-rich repeat</keyword>
<dbReference type="Proteomes" id="UP000694941">
    <property type="component" value="Unplaced"/>
</dbReference>
<dbReference type="PRINTS" id="PR00019">
    <property type="entry name" value="LEURICHRPT"/>
</dbReference>
<dbReference type="Pfam" id="PF13855">
    <property type="entry name" value="LRR_8"/>
    <property type="match status" value="1"/>
</dbReference>
<dbReference type="PANTHER" id="PTHR45752">
    <property type="entry name" value="LEUCINE-RICH REPEAT-CONTAINING"/>
    <property type="match status" value="1"/>
</dbReference>
<dbReference type="InterPro" id="IPR003591">
    <property type="entry name" value="Leu-rich_rpt_typical-subtyp"/>
</dbReference>
<dbReference type="Pfam" id="PF23598">
    <property type="entry name" value="LRR_14"/>
    <property type="match status" value="1"/>
</dbReference>
<dbReference type="PROSITE" id="PS51450">
    <property type="entry name" value="LRR"/>
    <property type="match status" value="5"/>
</dbReference>
<keyword evidence="10" id="KW-1185">Reference proteome</keyword>
<evidence type="ECO:0000256" key="1">
    <source>
        <dbReference type="ARBA" id="ARBA00022614"/>
    </source>
</evidence>
<keyword evidence="2" id="KW-0677">Repeat</keyword>
<evidence type="ECO:0000256" key="6">
    <source>
        <dbReference type="ARBA" id="ARBA00029588"/>
    </source>
</evidence>
<proteinExistence type="inferred from homology"/>
<dbReference type="RefSeq" id="XP_022235215.1">
    <property type="nucleotide sequence ID" value="XM_022379507.1"/>
</dbReference>
<organism evidence="10 11">
    <name type="scientific">Limulus polyphemus</name>
    <name type="common">Atlantic horseshoe crab</name>
    <dbReference type="NCBI Taxonomy" id="6850"/>
    <lineage>
        <taxon>Eukaryota</taxon>
        <taxon>Metazoa</taxon>
        <taxon>Ecdysozoa</taxon>
        <taxon>Arthropoda</taxon>
        <taxon>Chelicerata</taxon>
        <taxon>Merostomata</taxon>
        <taxon>Xiphosura</taxon>
        <taxon>Limulidae</taxon>
        <taxon>Limulus</taxon>
    </lineage>
</organism>
<evidence type="ECO:0000256" key="2">
    <source>
        <dbReference type="ARBA" id="ARBA00022737"/>
    </source>
</evidence>